<dbReference type="PANTHER" id="PTHR43124:SF3">
    <property type="entry name" value="CHLORAMPHENICOL EFFLUX PUMP RV0191"/>
    <property type="match status" value="1"/>
</dbReference>
<feature type="transmembrane region" description="Helical" evidence="6">
    <location>
        <begin position="166"/>
        <end position="186"/>
    </location>
</feature>
<reference evidence="7 8" key="1">
    <citation type="submission" date="2019-07" db="EMBL/GenBank/DDBJ databases">
        <title>Ln-dependent methylotrophs.</title>
        <authorList>
            <person name="Tani A."/>
        </authorList>
    </citation>
    <scope>NUCLEOTIDE SEQUENCE [LARGE SCALE GENOMIC DNA]</scope>
    <source>
        <strain evidence="7 8">SM12</strain>
    </source>
</reference>
<comment type="subcellular location">
    <subcellularLocation>
        <location evidence="1">Cell membrane</location>
        <topology evidence="1">Multi-pass membrane protein</topology>
    </subcellularLocation>
</comment>
<evidence type="ECO:0000256" key="6">
    <source>
        <dbReference type="SAM" id="Phobius"/>
    </source>
</evidence>
<gene>
    <name evidence="7" type="ORF">FNA46_25115</name>
</gene>
<dbReference type="EMBL" id="VJMG01000111">
    <property type="protein sequence ID" value="TRL30671.1"/>
    <property type="molecule type" value="Genomic_DNA"/>
</dbReference>
<feature type="transmembrane region" description="Helical" evidence="6">
    <location>
        <begin position="41"/>
        <end position="61"/>
    </location>
</feature>
<evidence type="ECO:0000256" key="2">
    <source>
        <dbReference type="ARBA" id="ARBA00022475"/>
    </source>
</evidence>
<dbReference type="Proteomes" id="UP000316801">
    <property type="component" value="Unassembled WGS sequence"/>
</dbReference>
<dbReference type="PANTHER" id="PTHR43124">
    <property type="entry name" value="PURINE EFFLUX PUMP PBUE"/>
    <property type="match status" value="1"/>
</dbReference>
<dbReference type="RefSeq" id="WP_143127978.1">
    <property type="nucleotide sequence ID" value="NZ_VJMG01000111.1"/>
</dbReference>
<feature type="transmembrane region" description="Helical" evidence="6">
    <location>
        <begin position="73"/>
        <end position="92"/>
    </location>
</feature>
<protein>
    <submittedName>
        <fullName evidence="7">MFS transporter</fullName>
    </submittedName>
</protein>
<organism evidence="7 8">
    <name type="scientific">Rhizobium straminoryzae</name>
    <dbReference type="NCBI Taxonomy" id="1387186"/>
    <lineage>
        <taxon>Bacteria</taxon>
        <taxon>Pseudomonadati</taxon>
        <taxon>Pseudomonadota</taxon>
        <taxon>Alphaproteobacteria</taxon>
        <taxon>Hyphomicrobiales</taxon>
        <taxon>Rhizobiaceae</taxon>
        <taxon>Rhizobium/Agrobacterium group</taxon>
        <taxon>Rhizobium</taxon>
    </lineage>
</organism>
<keyword evidence="2" id="KW-1003">Cell membrane</keyword>
<dbReference type="Pfam" id="PF07690">
    <property type="entry name" value="MFS_1"/>
    <property type="match status" value="1"/>
</dbReference>
<sequence length="409" mass="42292">MPAFLPRARLIAVLSLTQIIGWGTGFDMVAVIGPRMGAEIGLSNAVIFGGLTVMMVVSGLAGPSVGRMLARHGAARVLAMGSAWLGLGLLLLSACHHLFAYAATWVVLGWGGAQALSTPAYAAIVEREGAAGKRVIALTMIFTGLSATVFWPVNAWLADWIGWRDTLLVLAGLQFFVCLPLHLFALPKAQPQMAEAIGAAQAPVTLSEGDRRLAFLLVAASTTIAAFVSFGFSPTLLELLQKSGASPALALQLGAARGVIGISARAVDFAFGRRGSPLLTALTGTLCMLASFLLLALLPGTSPVLIGFVVLYSLGSGIMAVARAVLPLAVFSPQEYGLQSARISLPQNMAIAAGPLAFAALMDAGGTLPALLVASLLVGLSILLLVRLGKLVRDHRRDVPPGLSTEASA</sequence>
<feature type="transmembrane region" description="Helical" evidence="6">
    <location>
        <begin position="304"/>
        <end position="331"/>
    </location>
</feature>
<evidence type="ECO:0000313" key="8">
    <source>
        <dbReference type="Proteomes" id="UP000316801"/>
    </source>
</evidence>
<dbReference type="Gene3D" id="1.20.1250.20">
    <property type="entry name" value="MFS general substrate transporter like domains"/>
    <property type="match status" value="1"/>
</dbReference>
<keyword evidence="5 6" id="KW-0472">Membrane</keyword>
<name>A0A549SM16_9HYPH</name>
<dbReference type="AlphaFoldDB" id="A0A549SM16"/>
<dbReference type="InterPro" id="IPR050189">
    <property type="entry name" value="MFS_Efflux_Transporters"/>
</dbReference>
<evidence type="ECO:0000313" key="7">
    <source>
        <dbReference type="EMBL" id="TRL30671.1"/>
    </source>
</evidence>
<dbReference type="GO" id="GO:0022857">
    <property type="term" value="F:transmembrane transporter activity"/>
    <property type="evidence" value="ECO:0007669"/>
    <property type="project" value="InterPro"/>
</dbReference>
<evidence type="ECO:0000256" key="5">
    <source>
        <dbReference type="ARBA" id="ARBA00023136"/>
    </source>
</evidence>
<dbReference type="InterPro" id="IPR036259">
    <property type="entry name" value="MFS_trans_sf"/>
</dbReference>
<feature type="transmembrane region" description="Helical" evidence="6">
    <location>
        <begin position="135"/>
        <end position="154"/>
    </location>
</feature>
<keyword evidence="8" id="KW-1185">Reference proteome</keyword>
<evidence type="ECO:0000256" key="1">
    <source>
        <dbReference type="ARBA" id="ARBA00004651"/>
    </source>
</evidence>
<evidence type="ECO:0000256" key="3">
    <source>
        <dbReference type="ARBA" id="ARBA00022692"/>
    </source>
</evidence>
<dbReference type="InterPro" id="IPR011701">
    <property type="entry name" value="MFS"/>
</dbReference>
<proteinExistence type="predicted"/>
<feature type="transmembrane region" description="Helical" evidence="6">
    <location>
        <begin position="278"/>
        <end position="298"/>
    </location>
</feature>
<feature type="transmembrane region" description="Helical" evidence="6">
    <location>
        <begin position="213"/>
        <end position="232"/>
    </location>
</feature>
<comment type="caution">
    <text evidence="7">The sequence shown here is derived from an EMBL/GenBank/DDBJ whole genome shotgun (WGS) entry which is preliminary data.</text>
</comment>
<accession>A0A549SM16</accession>
<feature type="transmembrane region" description="Helical" evidence="6">
    <location>
        <begin position="368"/>
        <end position="388"/>
    </location>
</feature>
<evidence type="ECO:0000256" key="4">
    <source>
        <dbReference type="ARBA" id="ARBA00022989"/>
    </source>
</evidence>
<keyword evidence="4 6" id="KW-1133">Transmembrane helix</keyword>
<dbReference type="SUPFAM" id="SSF103473">
    <property type="entry name" value="MFS general substrate transporter"/>
    <property type="match status" value="1"/>
</dbReference>
<dbReference type="GO" id="GO:0005886">
    <property type="term" value="C:plasma membrane"/>
    <property type="evidence" value="ECO:0007669"/>
    <property type="project" value="UniProtKB-SubCell"/>
</dbReference>
<keyword evidence="3 6" id="KW-0812">Transmembrane</keyword>